<reference evidence="1 2" key="1">
    <citation type="submission" date="2012-05" db="EMBL/GenBank/DDBJ databases">
        <authorList>
            <person name="Weinstock G."/>
            <person name="Sodergren E."/>
            <person name="Lobos E.A."/>
            <person name="Fulton L."/>
            <person name="Fulton R."/>
            <person name="Courtney L."/>
            <person name="Fronick C."/>
            <person name="O'Laughlin M."/>
            <person name="Godfrey J."/>
            <person name="Wilson R.M."/>
            <person name="Miner T."/>
            <person name="Farmer C."/>
            <person name="Delehaunty K."/>
            <person name="Cordes M."/>
            <person name="Minx P."/>
            <person name="Tomlinson C."/>
            <person name="Chen J."/>
            <person name="Wollam A."/>
            <person name="Pepin K.H."/>
            <person name="Bhonagiri V."/>
            <person name="Zhang X."/>
            <person name="Suruliraj S."/>
            <person name="Warren W."/>
            <person name="Mitreva M."/>
            <person name="Mardis E.R."/>
            <person name="Wilson R.K."/>
        </authorList>
    </citation>
    <scope>NUCLEOTIDE SEQUENCE [LARGE SCALE GENOMIC DNA]</scope>
    <source>
        <strain evidence="1 2">F0037</strain>
    </source>
</reference>
<dbReference type="Proteomes" id="UP000010408">
    <property type="component" value="Unassembled WGS sequence"/>
</dbReference>
<dbReference type="AlphaFoldDB" id="L1NFD9"/>
<dbReference type="EMBL" id="AMEQ01000018">
    <property type="protein sequence ID" value="EKY02214.1"/>
    <property type="molecule type" value="Genomic_DNA"/>
</dbReference>
<evidence type="ECO:0000313" key="2">
    <source>
        <dbReference type="Proteomes" id="UP000010408"/>
    </source>
</evidence>
<proteinExistence type="predicted"/>
<organism evidence="1 2">
    <name type="scientific">Porphyromonas catoniae F0037</name>
    <dbReference type="NCBI Taxonomy" id="1127696"/>
    <lineage>
        <taxon>Bacteria</taxon>
        <taxon>Pseudomonadati</taxon>
        <taxon>Bacteroidota</taxon>
        <taxon>Bacteroidia</taxon>
        <taxon>Bacteroidales</taxon>
        <taxon>Porphyromonadaceae</taxon>
        <taxon>Porphyromonas</taxon>
    </lineage>
</organism>
<name>L1NFD9_9PORP</name>
<gene>
    <name evidence="1" type="ORF">HMPREF9134_00603</name>
</gene>
<comment type="caution">
    <text evidence="1">The sequence shown here is derived from an EMBL/GenBank/DDBJ whole genome shotgun (WGS) entry which is preliminary data.</text>
</comment>
<protein>
    <submittedName>
        <fullName evidence="1">Uncharacterized protein</fullName>
    </submittedName>
</protein>
<evidence type="ECO:0000313" key="1">
    <source>
        <dbReference type="EMBL" id="EKY02214.1"/>
    </source>
</evidence>
<accession>L1NFD9</accession>
<dbReference type="HOGENOM" id="CLU_3064651_0_0_10"/>
<sequence length="53" mass="6136">MLKHTIYLLKGRHFSPEFSSIFLPLTFMKTRRGIELLSALHSLIFSIFGTQNP</sequence>